<gene>
    <name evidence="5" type="ORF">TsocGM_22785</name>
</gene>
<keyword evidence="1" id="KW-0602">Photosynthesis</keyword>
<evidence type="ECO:0000259" key="4">
    <source>
        <dbReference type="Pfam" id="PF14870"/>
    </source>
</evidence>
<evidence type="ECO:0000256" key="1">
    <source>
        <dbReference type="ARBA" id="ARBA00022531"/>
    </source>
</evidence>
<keyword evidence="6" id="KW-1185">Reference proteome</keyword>
<organism evidence="5 6">
    <name type="scientific">Tautonia sociabilis</name>
    <dbReference type="NCBI Taxonomy" id="2080755"/>
    <lineage>
        <taxon>Bacteria</taxon>
        <taxon>Pseudomonadati</taxon>
        <taxon>Planctomycetota</taxon>
        <taxon>Planctomycetia</taxon>
        <taxon>Isosphaerales</taxon>
        <taxon>Isosphaeraceae</taxon>
        <taxon>Tautonia</taxon>
    </lineage>
</organism>
<evidence type="ECO:0000313" key="6">
    <source>
        <dbReference type="Proteomes" id="UP000280296"/>
    </source>
</evidence>
<dbReference type="PANTHER" id="PTHR47199:SF2">
    <property type="entry name" value="PHOTOSYSTEM II STABILITY_ASSEMBLY FACTOR HCF136, CHLOROPLASTIC"/>
    <property type="match status" value="1"/>
</dbReference>
<reference evidence="5 6" key="2">
    <citation type="submission" date="2019-01" db="EMBL/GenBank/DDBJ databases">
        <title>Tautonia sociabilis, a novel thermotolerant planctomycete of Isosphaeraceae family, isolated from a 4000 m deep subterranean habitat.</title>
        <authorList>
            <person name="Kovaleva O.L."/>
            <person name="Elcheninov A.G."/>
            <person name="Van Heerden E."/>
            <person name="Toshchakov S.V."/>
            <person name="Novikov A."/>
            <person name="Bonch-Osmolovskaya E.A."/>
            <person name="Kublanov I.V."/>
        </authorList>
    </citation>
    <scope>NUCLEOTIDE SEQUENCE [LARGE SCALE GENOMIC DNA]</scope>
    <source>
        <strain evidence="5 6">GM2012</strain>
    </source>
</reference>
<proteinExistence type="predicted"/>
<dbReference type="GO" id="GO:0015979">
    <property type="term" value="P:photosynthesis"/>
    <property type="evidence" value="ECO:0007669"/>
    <property type="project" value="UniProtKB-KW"/>
</dbReference>
<evidence type="ECO:0000256" key="3">
    <source>
        <dbReference type="SAM" id="MobiDB-lite"/>
    </source>
</evidence>
<sequence length="352" mass="36700">MSRRSRPPGRSAASPTVAWAAGTSGTVLRTIDGGQTWRHRPVPGAADLDFRDIEAINAETAILLSIGEGDRSRIYRTDDGGQTWELRYSNRDPAGFLDAIAFWNADRGLALGDPVDGRFSILTTGDGGRTWEPIAPEGMPPALPGEAAFAASGTCLTVFGDRLSWFVTGGGAMARVFRSEDGGTSWTAHETPVRADNASSGLFSVAFRDRDHGVAVGGDYRDPERAGGFVALSDDGGRSWRLAPGTPPAGYRSAVAFVPGAEPPALIAVGPTGSDRSEDGGESWNPLGPPGFHAVGFAGDEAGWAVGEEGAISRFVGRGTEPGPSRRRLPSGPPTASAWSASITNGVRPATR</sequence>
<dbReference type="InterPro" id="IPR015943">
    <property type="entry name" value="WD40/YVTN_repeat-like_dom_sf"/>
</dbReference>
<dbReference type="Pfam" id="PF14870">
    <property type="entry name" value="PSII_BNR"/>
    <property type="match status" value="1"/>
</dbReference>
<dbReference type="PANTHER" id="PTHR47199">
    <property type="entry name" value="PHOTOSYSTEM II STABILITY/ASSEMBLY FACTOR HCF136, CHLOROPLASTIC"/>
    <property type="match status" value="1"/>
</dbReference>
<dbReference type="EMBL" id="RYZH01000065">
    <property type="protein sequence ID" value="RUL83071.1"/>
    <property type="molecule type" value="Genomic_DNA"/>
</dbReference>
<accession>A0A432MDQ1</accession>
<protein>
    <recommendedName>
        <fullName evidence="4">Photosynthesis system II assembly factor Ycf48/Hcf136-like domain-containing protein</fullName>
    </recommendedName>
</protein>
<dbReference type="AlphaFoldDB" id="A0A432MDQ1"/>
<evidence type="ECO:0000256" key="2">
    <source>
        <dbReference type="ARBA" id="ARBA00023276"/>
    </source>
</evidence>
<keyword evidence="2" id="KW-0604">Photosystem II</keyword>
<comment type="caution">
    <text evidence="5">The sequence shown here is derived from an EMBL/GenBank/DDBJ whole genome shotgun (WGS) entry which is preliminary data.</text>
</comment>
<feature type="region of interest" description="Disordered" evidence="3">
    <location>
        <begin position="314"/>
        <end position="352"/>
    </location>
</feature>
<reference evidence="5 6" key="1">
    <citation type="submission" date="2018-12" db="EMBL/GenBank/DDBJ databases">
        <authorList>
            <person name="Toschakov S.V."/>
        </authorList>
    </citation>
    <scope>NUCLEOTIDE SEQUENCE [LARGE SCALE GENOMIC DNA]</scope>
    <source>
        <strain evidence="5 6">GM2012</strain>
    </source>
</reference>
<dbReference type="OrthoDB" id="226401at2"/>
<feature type="domain" description="Photosynthesis system II assembly factor Ycf48/Hcf136-like" evidence="4">
    <location>
        <begin position="69"/>
        <end position="188"/>
    </location>
</feature>
<dbReference type="SUPFAM" id="SSF110296">
    <property type="entry name" value="Oligoxyloglucan reducing end-specific cellobiohydrolase"/>
    <property type="match status" value="1"/>
</dbReference>
<evidence type="ECO:0000313" key="5">
    <source>
        <dbReference type="EMBL" id="RUL83071.1"/>
    </source>
</evidence>
<dbReference type="GO" id="GO:0009523">
    <property type="term" value="C:photosystem II"/>
    <property type="evidence" value="ECO:0007669"/>
    <property type="project" value="UniProtKB-KW"/>
</dbReference>
<dbReference type="Proteomes" id="UP000280296">
    <property type="component" value="Unassembled WGS sequence"/>
</dbReference>
<dbReference type="RefSeq" id="WP_126727764.1">
    <property type="nucleotide sequence ID" value="NZ_RYZH01000065.1"/>
</dbReference>
<dbReference type="InterPro" id="IPR028203">
    <property type="entry name" value="PSII_CF48-like_dom"/>
</dbReference>
<name>A0A432MDQ1_9BACT</name>
<dbReference type="CDD" id="cd15482">
    <property type="entry name" value="Sialidase_non-viral"/>
    <property type="match status" value="1"/>
</dbReference>
<dbReference type="Gene3D" id="2.130.10.10">
    <property type="entry name" value="YVTN repeat-like/Quinoprotein amine dehydrogenase"/>
    <property type="match status" value="2"/>
</dbReference>